<dbReference type="GO" id="GO:0044877">
    <property type="term" value="F:protein-containing complex binding"/>
    <property type="evidence" value="ECO:0007669"/>
    <property type="project" value="InterPro"/>
</dbReference>
<sequence length="209" mass="22335">MAFDLQEQEQIAQLKGWWADWGKYLTTAAAIALIAYGGWTGYNSWRDSQAAAAADLYGQLETQLGGDAAKVRDSADKIKAQYGDSAYAPRAALLAAKASVRANDFKSAQTQLEWVVAHAKEAEVRDAGRLRLSAVLLDQKAYDEAVKALGGREVDANAGLFAESRGDVLAAKGDNNAARDAYKEALAKLAKDAPNAKFVQVKLEALGNA</sequence>
<evidence type="ECO:0000256" key="6">
    <source>
        <dbReference type="ARBA" id="ARBA00023186"/>
    </source>
</evidence>
<name>A0A0N0XIG2_9NEIS</name>
<evidence type="ECO:0000256" key="5">
    <source>
        <dbReference type="ARBA" id="ARBA00023136"/>
    </source>
</evidence>
<keyword evidence="4" id="KW-1133">Transmembrane helix</keyword>
<comment type="subcellular location">
    <subcellularLocation>
        <location evidence="1">Cell membrane</location>
        <topology evidence="1">Single-pass type II membrane protein</topology>
    </subcellularLocation>
</comment>
<gene>
    <name evidence="10" type="ORF">WG78_12505</name>
</gene>
<feature type="domain" description="Ancillary SecYEG translocon subunit/Cell division coordinator CpoB TPR" evidence="9">
    <location>
        <begin position="15"/>
        <end position="207"/>
    </location>
</feature>
<evidence type="ECO:0000256" key="1">
    <source>
        <dbReference type="ARBA" id="ARBA00004401"/>
    </source>
</evidence>
<keyword evidence="5" id="KW-0472">Membrane</keyword>
<dbReference type="AlphaFoldDB" id="A0A0N0XIG2"/>
<dbReference type="InterPro" id="IPR011990">
    <property type="entry name" value="TPR-like_helical_dom_sf"/>
</dbReference>
<evidence type="ECO:0000256" key="4">
    <source>
        <dbReference type="ARBA" id="ARBA00022989"/>
    </source>
</evidence>
<dbReference type="Proteomes" id="UP000037939">
    <property type="component" value="Unassembled WGS sequence"/>
</dbReference>
<keyword evidence="11" id="KW-1185">Reference proteome</keyword>
<dbReference type="RefSeq" id="WP_161805113.1">
    <property type="nucleotide sequence ID" value="NZ_LAQT01000009.1"/>
</dbReference>
<comment type="similarity">
    <text evidence="7">Belongs to the YfgM family.</text>
</comment>
<dbReference type="PANTHER" id="PTHR38035">
    <property type="entry name" value="UPF0070 PROTEIN YFGM"/>
    <property type="match status" value="1"/>
</dbReference>
<dbReference type="InterPro" id="IPR026039">
    <property type="entry name" value="YfgM"/>
</dbReference>
<organism evidence="10 11">
    <name type="scientific">Amantichitinum ursilacus</name>
    <dbReference type="NCBI Taxonomy" id="857265"/>
    <lineage>
        <taxon>Bacteria</taxon>
        <taxon>Pseudomonadati</taxon>
        <taxon>Pseudomonadota</taxon>
        <taxon>Betaproteobacteria</taxon>
        <taxon>Neisseriales</taxon>
        <taxon>Chitinibacteraceae</taxon>
        <taxon>Amantichitinum</taxon>
    </lineage>
</organism>
<keyword evidence="6" id="KW-0143">Chaperone</keyword>
<accession>A0A0N0XIG2</accession>
<evidence type="ECO:0000256" key="7">
    <source>
        <dbReference type="ARBA" id="ARBA00024197"/>
    </source>
</evidence>
<evidence type="ECO:0000256" key="3">
    <source>
        <dbReference type="ARBA" id="ARBA00022692"/>
    </source>
</evidence>
<comment type="caution">
    <text evidence="10">The sequence shown here is derived from an EMBL/GenBank/DDBJ whole genome shotgun (WGS) entry which is preliminary data.</text>
</comment>
<dbReference type="InterPro" id="IPR018704">
    <property type="entry name" value="SecYEG/CpoB_TPR"/>
</dbReference>
<evidence type="ECO:0000256" key="8">
    <source>
        <dbReference type="ARBA" id="ARBA00024235"/>
    </source>
</evidence>
<evidence type="ECO:0000313" key="11">
    <source>
        <dbReference type="Proteomes" id="UP000037939"/>
    </source>
</evidence>
<protein>
    <recommendedName>
        <fullName evidence="8">Ancillary SecYEG translocon subunit</fullName>
    </recommendedName>
</protein>
<dbReference type="PANTHER" id="PTHR38035:SF1">
    <property type="entry name" value="ANCILLARY SECYEG TRANSLOCON SUBUNIT"/>
    <property type="match status" value="1"/>
</dbReference>
<evidence type="ECO:0000313" key="10">
    <source>
        <dbReference type="EMBL" id="KPC52667.1"/>
    </source>
</evidence>
<evidence type="ECO:0000256" key="2">
    <source>
        <dbReference type="ARBA" id="ARBA00022475"/>
    </source>
</evidence>
<dbReference type="STRING" id="857265.WG78_12505"/>
<dbReference type="Gene3D" id="1.25.40.10">
    <property type="entry name" value="Tetratricopeptide repeat domain"/>
    <property type="match status" value="1"/>
</dbReference>
<keyword evidence="3" id="KW-0812">Transmembrane</keyword>
<dbReference type="GO" id="GO:0005886">
    <property type="term" value="C:plasma membrane"/>
    <property type="evidence" value="ECO:0007669"/>
    <property type="project" value="UniProtKB-SubCell"/>
</dbReference>
<evidence type="ECO:0000259" key="9">
    <source>
        <dbReference type="Pfam" id="PF09976"/>
    </source>
</evidence>
<keyword evidence="2" id="KW-1003">Cell membrane</keyword>
<dbReference type="PIRSF" id="PIRSF006170">
    <property type="entry name" value="YfgM"/>
    <property type="match status" value="1"/>
</dbReference>
<reference evidence="10 11" key="1">
    <citation type="submission" date="2015-07" db="EMBL/GenBank/DDBJ databases">
        <title>Draft genome sequence of the Amantichitinum ursilacus IGB-41, a new chitin-degrading bacterium.</title>
        <authorList>
            <person name="Kirstahler P."/>
            <person name="Guenther M."/>
            <person name="Grumaz C."/>
            <person name="Rupp S."/>
            <person name="Zibek S."/>
            <person name="Sohn K."/>
        </authorList>
    </citation>
    <scope>NUCLEOTIDE SEQUENCE [LARGE SCALE GENOMIC DNA]</scope>
    <source>
        <strain evidence="10 11">IGB-41</strain>
    </source>
</reference>
<dbReference type="EMBL" id="LAQT01000009">
    <property type="protein sequence ID" value="KPC52667.1"/>
    <property type="molecule type" value="Genomic_DNA"/>
</dbReference>
<dbReference type="Pfam" id="PF09976">
    <property type="entry name" value="TPR_21"/>
    <property type="match status" value="1"/>
</dbReference>
<proteinExistence type="inferred from homology"/>